<dbReference type="SUPFAM" id="SSF56935">
    <property type="entry name" value="Porins"/>
    <property type="match status" value="1"/>
</dbReference>
<feature type="domain" description="TonB-dependent receptor plug" evidence="1">
    <location>
        <begin position="193"/>
        <end position="269"/>
    </location>
</feature>
<evidence type="ECO:0000313" key="2">
    <source>
        <dbReference type="EMBL" id="RGU54600.1"/>
    </source>
</evidence>
<protein>
    <submittedName>
        <fullName evidence="2">TonB-dependent receptor</fullName>
    </submittedName>
</protein>
<organism evidence="2 3">
    <name type="scientific">Odoribacter splanchnicus</name>
    <dbReference type="NCBI Taxonomy" id="28118"/>
    <lineage>
        <taxon>Bacteria</taxon>
        <taxon>Pseudomonadati</taxon>
        <taxon>Bacteroidota</taxon>
        <taxon>Bacteroidia</taxon>
        <taxon>Bacteroidales</taxon>
        <taxon>Odoribacteraceae</taxon>
        <taxon>Odoribacter</taxon>
    </lineage>
</organism>
<dbReference type="Proteomes" id="UP000284243">
    <property type="component" value="Unassembled WGS sequence"/>
</dbReference>
<proteinExistence type="predicted"/>
<dbReference type="EMBL" id="QRYC01000028">
    <property type="protein sequence ID" value="RGU54600.1"/>
    <property type="molecule type" value="Genomic_DNA"/>
</dbReference>
<gene>
    <name evidence="2" type="ORF">DWW57_15530</name>
</gene>
<dbReference type="AlphaFoldDB" id="A0A1Y3YC91"/>
<dbReference type="InterPro" id="IPR008969">
    <property type="entry name" value="CarboxyPept-like_regulatory"/>
</dbReference>
<dbReference type="Gene3D" id="2.170.130.10">
    <property type="entry name" value="TonB-dependent receptor, plug domain"/>
    <property type="match status" value="1"/>
</dbReference>
<keyword evidence="2" id="KW-0675">Receptor</keyword>
<evidence type="ECO:0000313" key="3">
    <source>
        <dbReference type="Proteomes" id="UP000284243"/>
    </source>
</evidence>
<accession>A0A1Y3YC91</accession>
<comment type="caution">
    <text evidence="2">The sequence shown here is derived from an EMBL/GenBank/DDBJ whole genome shotgun (WGS) entry which is preliminary data.</text>
</comment>
<dbReference type="InterPro" id="IPR037066">
    <property type="entry name" value="Plug_dom_sf"/>
</dbReference>
<name>A0A1Y3YC91_9BACT</name>
<dbReference type="InterPro" id="IPR012910">
    <property type="entry name" value="Plug_dom"/>
</dbReference>
<reference evidence="2 3" key="1">
    <citation type="submission" date="2018-08" db="EMBL/GenBank/DDBJ databases">
        <title>A genome reference for cultivated species of the human gut microbiota.</title>
        <authorList>
            <person name="Zou Y."/>
            <person name="Xue W."/>
            <person name="Luo G."/>
        </authorList>
    </citation>
    <scope>NUCLEOTIDE SEQUENCE [LARGE SCALE GENOMIC DNA]</scope>
    <source>
        <strain evidence="2 3">AF16-14</strain>
    </source>
</reference>
<dbReference type="SUPFAM" id="SSF49464">
    <property type="entry name" value="Carboxypeptidase regulatory domain-like"/>
    <property type="match status" value="1"/>
</dbReference>
<sequence>MEPFMTVIEFAGISDFIGCDQKYENSYSEVLRFIRERMTFRVYTSVRDKFYLILVFVFIIPVGLSAQNAYIQGVVQDIDGTPLAGAVVMLMRDGTRVAATTCKINGTFKISAHILQTDVLQVSFVGFRNRQIPVSVLTDRNEIHIVLQESNIQLDDVIVMGPSISEDFAVERLESIDIYLSPASGADPLKAVSVMAASTNVSESANTELRGSSGNHSVVVLNGVPVWKPVRNTQLNGIGNFSVFNTELIGQMKVYAGNPPLTIGNSIAGAIEIETPEHITRNDLKLSLSLANAGILISKKISDKNFLQLYANHQFSAPYLWLNHTNTDFLKRFNTTDGGVNLHLQLTPRLKFNLYEYAIDEYYRADTEQYNYKDESKATSRRWFQVAGLTFAALQSGVVVELNNGIDLCKSGYQFGVMDGSTRENRLYTSLAAKYFVRNLGFQAGLTHQYTRVNFYGTFPKYFYDYSDEAEDVTADDKLYNRVWEGYFYCKYTPVRHLLFSGAVRKNIPEASQPNYTSWQVSGRWNMNEKFSLLLSAGKYHTYNVPAYNSQNFALHSSRQYSVDLTSHIYDFDLKLSSYLKNENTRDYFAENGKEAVVERRLKGLEFSVARTIGRFSFAGSYTFIDSRVRLGKKSYRSANDMDYIIRTSIVWRTANQWNIGINFSARPGLYYTPVEYALNISDNVWFPLYGDYNSEQVTAYHSLDLTVNKIFPLNKGHLLAFFTITNMLDKSNRNYPVYSTDYKSVLGWEEYQRRLVYVGLQFNF</sequence>
<dbReference type="Pfam" id="PF13715">
    <property type="entry name" value="CarbopepD_reg_2"/>
    <property type="match status" value="1"/>
</dbReference>
<evidence type="ECO:0000259" key="1">
    <source>
        <dbReference type="Pfam" id="PF07715"/>
    </source>
</evidence>
<dbReference type="Pfam" id="PF07715">
    <property type="entry name" value="Plug"/>
    <property type="match status" value="1"/>
</dbReference>